<dbReference type="InterPro" id="IPR050088">
    <property type="entry name" value="IspD/TarI_cytidylyltransf_bact"/>
</dbReference>
<dbReference type="NCBIfam" id="TIGR00453">
    <property type="entry name" value="ispD"/>
    <property type="match status" value="1"/>
</dbReference>
<comment type="function">
    <text evidence="4">Catalyzes the formation of 4-diphosphocytidyl-2-C-methyl-D-erythritol from CTP and 2-C-methyl-D-erythritol 4-phosphate (MEP).</text>
</comment>
<dbReference type="InterPro" id="IPR029044">
    <property type="entry name" value="Nucleotide-diphossugar_trans"/>
</dbReference>
<keyword evidence="1 4" id="KW-0808">Transferase</keyword>
<gene>
    <name evidence="4 5" type="primary">ispD</name>
    <name evidence="5" type="ORF">FAEUMB_15790</name>
</gene>
<comment type="similarity">
    <text evidence="4">Belongs to the IspD/TarI cytidylyltransferase family. IspD subfamily.</text>
</comment>
<dbReference type="EC" id="2.7.7.60" evidence="4"/>
<dbReference type="PANTHER" id="PTHR32125">
    <property type="entry name" value="2-C-METHYL-D-ERYTHRITOL 4-PHOSPHATE CYTIDYLYLTRANSFERASE, CHLOROPLASTIC"/>
    <property type="match status" value="1"/>
</dbReference>
<evidence type="ECO:0000256" key="4">
    <source>
        <dbReference type="HAMAP-Rule" id="MF_00108"/>
    </source>
</evidence>
<dbReference type="InterPro" id="IPR001228">
    <property type="entry name" value="IspD"/>
</dbReference>
<dbReference type="InterPro" id="IPR034683">
    <property type="entry name" value="IspD/TarI"/>
</dbReference>
<organism evidence="5 6">
    <name type="scientific">Faecalimonas umbilicata</name>
    <dbReference type="NCBI Taxonomy" id="1912855"/>
    <lineage>
        <taxon>Bacteria</taxon>
        <taxon>Bacillati</taxon>
        <taxon>Bacillota</taxon>
        <taxon>Clostridia</taxon>
        <taxon>Lachnospirales</taxon>
        <taxon>Lachnospiraceae</taxon>
        <taxon>Faecalimonas</taxon>
    </lineage>
</organism>
<dbReference type="HAMAP" id="MF_00108">
    <property type="entry name" value="IspD"/>
    <property type="match status" value="1"/>
</dbReference>
<sequence length="254" mass="29135">MSVGKRDSGKDVQCQMEQKKDKREKKCTAIVLAAGSGSRMGTAIQKQYLELEGKPVLYYCLHVFQESRYIDEIVLVTGEREIDYCREKIVQQYGFDKVVQIVAGGKERYESVYHGLKYVEDGIVFIHDGARPFVDEEMVERAYECVLRDQACVVGMPVKDTIKIADQNQYAVQTPDRAYVWQVQTPQVFDAKLVRAAYEKLIQSGWEKATDDAMVVERMTEHPVKLVFGSYENIKITTPEDLEIAGLFIRRRRA</sequence>
<protein>
    <recommendedName>
        <fullName evidence="4">2-C-methyl-D-erythritol 4-phosphate cytidylyltransferase</fullName>
        <ecNumber evidence="4">2.7.7.60</ecNumber>
    </recommendedName>
    <alternativeName>
        <fullName evidence="4">4-diphosphocytidyl-2C-methyl-D-erythritol synthase</fullName>
    </alternativeName>
    <alternativeName>
        <fullName evidence="4">MEP cytidylyltransferase</fullName>
        <shortName evidence="4">MCT</shortName>
    </alternativeName>
</protein>
<dbReference type="GO" id="GO:0016779">
    <property type="term" value="F:nucleotidyltransferase activity"/>
    <property type="evidence" value="ECO:0007669"/>
    <property type="project" value="UniProtKB-KW"/>
</dbReference>
<keyword evidence="2 4" id="KW-0548">Nucleotidyltransferase</keyword>
<evidence type="ECO:0000256" key="2">
    <source>
        <dbReference type="ARBA" id="ARBA00022695"/>
    </source>
</evidence>
<dbReference type="Pfam" id="PF01128">
    <property type="entry name" value="IspD"/>
    <property type="match status" value="1"/>
</dbReference>
<dbReference type="SUPFAM" id="SSF53448">
    <property type="entry name" value="Nucleotide-diphospho-sugar transferases"/>
    <property type="match status" value="1"/>
</dbReference>
<dbReference type="EMBL" id="BHEO01000008">
    <property type="protein sequence ID" value="GBU05038.1"/>
    <property type="molecule type" value="Genomic_DNA"/>
</dbReference>
<evidence type="ECO:0000313" key="5">
    <source>
        <dbReference type="EMBL" id="GBU05038.1"/>
    </source>
</evidence>
<feature type="site" description="Transition state stabilizer" evidence="4">
    <location>
        <position position="46"/>
    </location>
</feature>
<accession>A0ABQ0QXB5</accession>
<comment type="catalytic activity">
    <reaction evidence="4">
        <text>2-C-methyl-D-erythritol 4-phosphate + CTP + H(+) = 4-CDP-2-C-methyl-D-erythritol + diphosphate</text>
        <dbReference type="Rhea" id="RHEA:13429"/>
        <dbReference type="ChEBI" id="CHEBI:15378"/>
        <dbReference type="ChEBI" id="CHEBI:33019"/>
        <dbReference type="ChEBI" id="CHEBI:37563"/>
        <dbReference type="ChEBI" id="CHEBI:57823"/>
        <dbReference type="ChEBI" id="CHEBI:58262"/>
        <dbReference type="EC" id="2.7.7.60"/>
    </reaction>
</comment>
<dbReference type="Gene3D" id="3.90.550.10">
    <property type="entry name" value="Spore Coat Polysaccharide Biosynthesis Protein SpsA, Chain A"/>
    <property type="match status" value="1"/>
</dbReference>
<feature type="site" description="Positions MEP for the nucleophilic attack" evidence="4">
    <location>
        <position position="177"/>
    </location>
</feature>
<keyword evidence="3 4" id="KW-0414">Isoprene biosynthesis</keyword>
<keyword evidence="6" id="KW-1185">Reference proteome</keyword>
<dbReference type="PANTHER" id="PTHR32125:SF4">
    <property type="entry name" value="2-C-METHYL-D-ERYTHRITOL 4-PHOSPHATE CYTIDYLYLTRANSFERASE, CHLOROPLASTIC"/>
    <property type="match status" value="1"/>
</dbReference>
<dbReference type="Proteomes" id="UP000702954">
    <property type="component" value="Unassembled WGS sequence"/>
</dbReference>
<name>A0ABQ0QXB5_9FIRM</name>
<comment type="pathway">
    <text evidence="4">Isoprenoid biosynthesis; isopentenyl diphosphate biosynthesis via DXP pathway; isopentenyl diphosphate from 1-deoxy-D-xylulose 5-phosphate: step 2/6.</text>
</comment>
<evidence type="ECO:0000256" key="1">
    <source>
        <dbReference type="ARBA" id="ARBA00022679"/>
    </source>
</evidence>
<comment type="caution">
    <text evidence="5">The sequence shown here is derived from an EMBL/GenBank/DDBJ whole genome shotgun (WGS) entry which is preliminary data.</text>
</comment>
<evidence type="ECO:0000256" key="3">
    <source>
        <dbReference type="ARBA" id="ARBA00023229"/>
    </source>
</evidence>
<feature type="site" description="Transition state stabilizer" evidence="4">
    <location>
        <position position="39"/>
    </location>
</feature>
<proteinExistence type="inferred from homology"/>
<evidence type="ECO:0000313" key="6">
    <source>
        <dbReference type="Proteomes" id="UP000702954"/>
    </source>
</evidence>
<reference evidence="5 6" key="1">
    <citation type="journal article" date="2018" name="Int. J. Syst. Evol. Microbiol.">
        <title>Draft Genome Sequence of Faecalimonas umbilicata JCM 30896T, an Acetate-Producing Bacterium Isolated from Human Feces.</title>
        <authorList>
            <person name="Sakamoto M."/>
            <person name="Ikeyama N."/>
            <person name="Yuki M."/>
            <person name="Ohkuma M."/>
        </authorList>
    </citation>
    <scope>NUCLEOTIDE SEQUENCE [LARGE SCALE GENOMIC DNA]</scope>
    <source>
        <strain evidence="5 6">EGH7</strain>
    </source>
</reference>
<feature type="site" description="Positions MEP for the nucleophilic attack" evidence="4">
    <location>
        <position position="235"/>
    </location>
</feature>
<dbReference type="CDD" id="cd02516">
    <property type="entry name" value="CDP-ME_synthetase"/>
    <property type="match status" value="1"/>
</dbReference>